<dbReference type="PANTHER" id="PTHR19818:SF137">
    <property type="entry name" value="INO80 COMPLEX SUBUNIT 1"/>
    <property type="match status" value="1"/>
</dbReference>
<feature type="compositionally biased region" description="Basic and acidic residues" evidence="6">
    <location>
        <begin position="471"/>
        <end position="499"/>
    </location>
</feature>
<dbReference type="SUPFAM" id="SSF57667">
    <property type="entry name" value="beta-beta-alpha zinc fingers"/>
    <property type="match status" value="1"/>
</dbReference>
<evidence type="ECO:0000256" key="6">
    <source>
        <dbReference type="SAM" id="MobiDB-lite"/>
    </source>
</evidence>
<proteinExistence type="predicted"/>
<dbReference type="EMBL" id="JAUJLE010000136">
    <property type="protein sequence ID" value="KAK0977063.1"/>
    <property type="molecule type" value="Genomic_DNA"/>
</dbReference>
<name>A0AAN6KDH0_9PEZI</name>
<dbReference type="InterPro" id="IPR036236">
    <property type="entry name" value="Znf_C2H2_sf"/>
</dbReference>
<gene>
    <name evidence="8" type="ORF">LTR91_013447</name>
</gene>
<dbReference type="SMART" id="SM00355">
    <property type="entry name" value="ZnF_C2H2"/>
    <property type="match status" value="3"/>
</dbReference>
<sequence length="519" mass="57408">MASPPSSDLSDPPSNESDHDDDDHLSTAGPSSRPSVDIAHPDADHPRPTKRRRTTKNPPFDRADSTAPAEPDWDTLSLSSDGLSSAPGSPSHDEWALRDEAQTECLWRDCPYGVANNELVMHVQGTHCATGGPKRSKYVCEWGECQRKASNHPSGYALKAHMRSHTKEKPYYCALPECDKAFTRSDALAKHMRTVHEPELPRGAATGTTTDVPTLPSSKTSKSKSNKSTNGTSSLLAHLKPQPSLHPPPLISHDEFGQQIPSPSPATDNITYIPAHHPLTGQPGFMIHYPPDIHFSDWESGIPADQLMRLLRRQLHWAEREGRDLEIENRNLEVERRDEWIDKEILMEGVMECEFARGVDGDAELMGERGRSLREALGRDRAPSLGLDWSPERPDCLEEGWRRTRNRLWREEAGLEEAREEALNFGRDPSTPDDREESGGSSAGAASPPPTGRSGGFEGEREPWDNYYEDQMAHFEALKAGRERERKAEAEGRDGRQEAEMDAVGVLMGMSGSGGGARG</sequence>
<keyword evidence="4" id="KW-0862">Zinc</keyword>
<dbReference type="Proteomes" id="UP001175353">
    <property type="component" value="Unassembled WGS sequence"/>
</dbReference>
<evidence type="ECO:0000313" key="9">
    <source>
        <dbReference type="Proteomes" id="UP001175353"/>
    </source>
</evidence>
<keyword evidence="1" id="KW-0479">Metal-binding</keyword>
<dbReference type="GO" id="GO:0000981">
    <property type="term" value="F:DNA-binding transcription factor activity, RNA polymerase II-specific"/>
    <property type="evidence" value="ECO:0007669"/>
    <property type="project" value="UniProtKB-ARBA"/>
</dbReference>
<dbReference type="InterPro" id="IPR013087">
    <property type="entry name" value="Znf_C2H2_type"/>
</dbReference>
<dbReference type="PROSITE" id="PS50157">
    <property type="entry name" value="ZINC_FINGER_C2H2_2"/>
    <property type="match status" value="1"/>
</dbReference>
<evidence type="ECO:0000256" key="1">
    <source>
        <dbReference type="ARBA" id="ARBA00022723"/>
    </source>
</evidence>
<dbReference type="GO" id="GO:0045944">
    <property type="term" value="P:positive regulation of transcription by RNA polymerase II"/>
    <property type="evidence" value="ECO:0007669"/>
    <property type="project" value="UniProtKB-ARBA"/>
</dbReference>
<dbReference type="GO" id="GO:0000976">
    <property type="term" value="F:transcription cis-regulatory region binding"/>
    <property type="evidence" value="ECO:0007669"/>
    <property type="project" value="UniProtKB-ARBA"/>
</dbReference>
<protein>
    <recommendedName>
        <fullName evidence="7">C2H2-type domain-containing protein</fullName>
    </recommendedName>
</protein>
<keyword evidence="9" id="KW-1185">Reference proteome</keyword>
<evidence type="ECO:0000313" key="8">
    <source>
        <dbReference type="EMBL" id="KAK0977063.1"/>
    </source>
</evidence>
<dbReference type="GO" id="GO:0005634">
    <property type="term" value="C:nucleus"/>
    <property type="evidence" value="ECO:0007669"/>
    <property type="project" value="UniProtKB-ARBA"/>
</dbReference>
<feature type="domain" description="C2H2-type" evidence="7">
    <location>
        <begin position="171"/>
        <end position="201"/>
    </location>
</feature>
<evidence type="ECO:0000256" key="4">
    <source>
        <dbReference type="ARBA" id="ARBA00022833"/>
    </source>
</evidence>
<dbReference type="PANTHER" id="PTHR19818">
    <property type="entry name" value="ZINC FINGER PROTEIN ZIC AND GLI"/>
    <property type="match status" value="1"/>
</dbReference>
<comment type="caution">
    <text evidence="8">The sequence shown here is derived from an EMBL/GenBank/DDBJ whole genome shotgun (WGS) entry which is preliminary data.</text>
</comment>
<feature type="region of interest" description="Disordered" evidence="6">
    <location>
        <begin position="195"/>
        <end position="246"/>
    </location>
</feature>
<dbReference type="Gene3D" id="3.30.160.60">
    <property type="entry name" value="Classic Zinc Finger"/>
    <property type="match status" value="2"/>
</dbReference>
<accession>A0AAN6KDH0</accession>
<dbReference type="PROSITE" id="PS00028">
    <property type="entry name" value="ZINC_FINGER_C2H2_1"/>
    <property type="match status" value="1"/>
</dbReference>
<reference evidence="8" key="1">
    <citation type="submission" date="2023-06" db="EMBL/GenBank/DDBJ databases">
        <title>Black Yeasts Isolated from many extreme environments.</title>
        <authorList>
            <person name="Coleine C."/>
            <person name="Stajich J.E."/>
            <person name="Selbmann L."/>
        </authorList>
    </citation>
    <scope>NUCLEOTIDE SEQUENCE</scope>
    <source>
        <strain evidence="8">CCFEE 5200</strain>
    </source>
</reference>
<evidence type="ECO:0000256" key="3">
    <source>
        <dbReference type="ARBA" id="ARBA00022771"/>
    </source>
</evidence>
<feature type="region of interest" description="Disordered" evidence="6">
    <location>
        <begin position="1"/>
        <end position="95"/>
    </location>
</feature>
<evidence type="ECO:0000256" key="5">
    <source>
        <dbReference type="PROSITE-ProRule" id="PRU00042"/>
    </source>
</evidence>
<dbReference type="GO" id="GO:0008270">
    <property type="term" value="F:zinc ion binding"/>
    <property type="evidence" value="ECO:0007669"/>
    <property type="project" value="UniProtKB-KW"/>
</dbReference>
<dbReference type="FunFam" id="3.30.160.60:FF:000201">
    <property type="entry name" value="C2H2 finger domain protein (Gli3)"/>
    <property type="match status" value="1"/>
</dbReference>
<feature type="compositionally biased region" description="Low complexity" evidence="6">
    <location>
        <begin position="76"/>
        <end position="90"/>
    </location>
</feature>
<organism evidence="8 9">
    <name type="scientific">Friedmanniomyces endolithicus</name>
    <dbReference type="NCBI Taxonomy" id="329885"/>
    <lineage>
        <taxon>Eukaryota</taxon>
        <taxon>Fungi</taxon>
        <taxon>Dikarya</taxon>
        <taxon>Ascomycota</taxon>
        <taxon>Pezizomycotina</taxon>
        <taxon>Dothideomycetes</taxon>
        <taxon>Dothideomycetidae</taxon>
        <taxon>Mycosphaerellales</taxon>
        <taxon>Teratosphaeriaceae</taxon>
        <taxon>Friedmanniomyces</taxon>
    </lineage>
</organism>
<evidence type="ECO:0000259" key="7">
    <source>
        <dbReference type="PROSITE" id="PS50157"/>
    </source>
</evidence>
<keyword evidence="2" id="KW-0677">Repeat</keyword>
<feature type="region of interest" description="Disordered" evidence="6">
    <location>
        <begin position="419"/>
        <end position="519"/>
    </location>
</feature>
<dbReference type="InterPro" id="IPR050329">
    <property type="entry name" value="GLI_C2H2-zinc-finger"/>
</dbReference>
<keyword evidence="3 5" id="KW-0863">Zinc-finger</keyword>
<feature type="compositionally biased region" description="Low complexity" evidence="6">
    <location>
        <begin position="1"/>
        <end position="15"/>
    </location>
</feature>
<dbReference type="Pfam" id="PF00096">
    <property type="entry name" value="zf-C2H2"/>
    <property type="match status" value="1"/>
</dbReference>
<feature type="compositionally biased region" description="Polar residues" evidence="6">
    <location>
        <begin position="206"/>
        <end position="216"/>
    </location>
</feature>
<evidence type="ECO:0000256" key="2">
    <source>
        <dbReference type="ARBA" id="ARBA00022737"/>
    </source>
</evidence>
<dbReference type="AlphaFoldDB" id="A0AAN6KDH0"/>